<keyword evidence="3" id="KW-1185">Reference proteome</keyword>
<gene>
    <name evidence="2" type="ORF">X975_09355</name>
</gene>
<feature type="non-terminal residue" evidence="2">
    <location>
        <position position="66"/>
    </location>
</feature>
<reference evidence="2 3" key="1">
    <citation type="submission" date="2013-11" db="EMBL/GenBank/DDBJ databases">
        <title>Genome sequencing of Stegodyphus mimosarum.</title>
        <authorList>
            <person name="Bechsgaard J."/>
        </authorList>
    </citation>
    <scope>NUCLEOTIDE SEQUENCE [LARGE SCALE GENOMIC DNA]</scope>
</reference>
<proteinExistence type="predicted"/>
<protein>
    <submittedName>
        <fullName evidence="2">Uncharacterized protein</fullName>
    </submittedName>
</protein>
<name>A0A087TU73_STEMI</name>
<evidence type="ECO:0000256" key="1">
    <source>
        <dbReference type="SAM" id="Phobius"/>
    </source>
</evidence>
<evidence type="ECO:0000313" key="2">
    <source>
        <dbReference type="EMBL" id="KFM68662.1"/>
    </source>
</evidence>
<dbReference type="EMBL" id="KK116747">
    <property type="protein sequence ID" value="KFM68662.1"/>
    <property type="molecule type" value="Genomic_DNA"/>
</dbReference>
<feature type="transmembrane region" description="Helical" evidence="1">
    <location>
        <begin position="33"/>
        <end position="60"/>
    </location>
</feature>
<dbReference type="AlphaFoldDB" id="A0A087TU73"/>
<accession>A0A087TU73</accession>
<dbReference type="OrthoDB" id="5950040at2759"/>
<keyword evidence="1" id="KW-1133">Transmembrane helix</keyword>
<keyword evidence="1" id="KW-0472">Membrane</keyword>
<dbReference type="Proteomes" id="UP000054359">
    <property type="component" value="Unassembled WGS sequence"/>
</dbReference>
<organism evidence="2 3">
    <name type="scientific">Stegodyphus mimosarum</name>
    <name type="common">African social velvet spider</name>
    <dbReference type="NCBI Taxonomy" id="407821"/>
    <lineage>
        <taxon>Eukaryota</taxon>
        <taxon>Metazoa</taxon>
        <taxon>Ecdysozoa</taxon>
        <taxon>Arthropoda</taxon>
        <taxon>Chelicerata</taxon>
        <taxon>Arachnida</taxon>
        <taxon>Araneae</taxon>
        <taxon>Araneomorphae</taxon>
        <taxon>Entelegynae</taxon>
        <taxon>Eresoidea</taxon>
        <taxon>Eresidae</taxon>
        <taxon>Stegodyphus</taxon>
    </lineage>
</organism>
<evidence type="ECO:0000313" key="3">
    <source>
        <dbReference type="Proteomes" id="UP000054359"/>
    </source>
</evidence>
<keyword evidence="1" id="KW-0812">Transmembrane</keyword>
<sequence length="66" mass="7360">MNFTNWRNSTHRMLDVDDFIASVLGPRRLALNWLLPLTSVYAVIFSTGLVGNACTCLVIAGNPYMQ</sequence>